<keyword evidence="2" id="KW-1185">Reference proteome</keyword>
<reference evidence="1" key="1">
    <citation type="submission" date="2021-05" db="EMBL/GenBank/DDBJ databases">
        <title>Comparative genomics of three Colletotrichum scovillei strains and genetic complementation revealed genes involved fungal growth and virulence on chili pepper.</title>
        <authorList>
            <person name="Hsieh D.-K."/>
            <person name="Chuang S.-C."/>
            <person name="Chen C.-Y."/>
            <person name="Chao Y.-T."/>
            <person name="Lu M.-Y.J."/>
            <person name="Lee M.-H."/>
            <person name="Shih M.-C."/>
        </authorList>
    </citation>
    <scope>NUCLEOTIDE SEQUENCE</scope>
    <source>
        <strain evidence="1">Coll-153</strain>
    </source>
</reference>
<gene>
    <name evidence="1" type="ORF">JMJ77_002707</name>
</gene>
<dbReference type="EMBL" id="JAESDN010000004">
    <property type="protein sequence ID" value="KAG7052099.1"/>
    <property type="molecule type" value="Genomic_DNA"/>
</dbReference>
<evidence type="ECO:0000313" key="1">
    <source>
        <dbReference type="EMBL" id="KAG7052099.1"/>
    </source>
</evidence>
<accession>A0A9P7UDL9</accession>
<name>A0A9P7UDL9_9PEZI</name>
<protein>
    <submittedName>
        <fullName evidence="1">Uncharacterized protein</fullName>
    </submittedName>
</protein>
<evidence type="ECO:0000313" key="2">
    <source>
        <dbReference type="Proteomes" id="UP000699042"/>
    </source>
</evidence>
<organism evidence="1 2">
    <name type="scientific">Colletotrichum scovillei</name>
    <dbReference type="NCBI Taxonomy" id="1209932"/>
    <lineage>
        <taxon>Eukaryota</taxon>
        <taxon>Fungi</taxon>
        <taxon>Dikarya</taxon>
        <taxon>Ascomycota</taxon>
        <taxon>Pezizomycotina</taxon>
        <taxon>Sordariomycetes</taxon>
        <taxon>Hypocreomycetidae</taxon>
        <taxon>Glomerellales</taxon>
        <taxon>Glomerellaceae</taxon>
        <taxon>Colletotrichum</taxon>
        <taxon>Colletotrichum acutatum species complex</taxon>
    </lineage>
</organism>
<dbReference type="AlphaFoldDB" id="A0A9P7UDL9"/>
<comment type="caution">
    <text evidence="1">The sequence shown here is derived from an EMBL/GenBank/DDBJ whole genome shotgun (WGS) entry which is preliminary data.</text>
</comment>
<dbReference type="Proteomes" id="UP000699042">
    <property type="component" value="Unassembled WGS sequence"/>
</dbReference>
<sequence>MQWCRGRRGFQEVGKVDYEVSKDCSYLPWGRYPFRGSGGWWWPCCAVIPRLMETVFSLPHFWWRDDDRRREGRK</sequence>
<proteinExistence type="predicted"/>